<sequence>MNFNEQEQIIKKQIISNVMSRPEAEDYLKMSRQDFQYNMTAGKIPVLKTYNRASSTRPIRLFWKPDIDNFANSRRFTKNENVDVELKEIARENVMSRPEAEEYLGEKRQNFQLRLKENRYPIFKIYRREGANQNTLLFWKPDLELIRKFLGKG</sequence>
<reference evidence="1" key="2">
    <citation type="journal article" date="2003" name="Plasmid">
        <title>Bacillus subtilis soil isolates: plasmid replicon analysis and construction of a new theta-replicating vector.</title>
        <authorList>
            <person name="Titok M.A."/>
            <person name="Chapuis J."/>
            <person name="Selezneva Y.V."/>
            <person name="Lagodich A.V."/>
            <person name="Prokulevich V.A."/>
            <person name="Ehrlich S.D."/>
            <person name="Janniere L."/>
        </authorList>
    </citation>
    <scope>NUCLEOTIDE SEQUENCE</scope>
    <source>
        <strain evidence="1">72</strain>
        <plasmid evidence="1">pBS72</plasmid>
    </source>
</reference>
<reference evidence="1" key="3">
    <citation type="journal article" date="2004" name="Mol. Biol. (Mosk.)">
        <title>The replication system of plasmids from Bacillus subtilis environmental isolates.</title>
        <authorList>
            <person name="Lagodich A.V."/>
            <person name="Shtaniuk Iu.V."/>
            <person name="Prozorov A.A."/>
            <person name="Titok M.A."/>
        </authorList>
    </citation>
    <scope>NUCLEOTIDE SEQUENCE</scope>
    <source>
        <strain evidence="1">72</strain>
        <plasmid evidence="1">pBS72</plasmid>
    </source>
</reference>
<dbReference type="RefSeq" id="WP_166852594.1">
    <property type="nucleotide sequence ID" value="NZ_KX711616.1"/>
</dbReference>
<reference evidence="1" key="4">
    <citation type="journal article" date="2006" name="Microbiology">
        <title>The replicative polymerases PolC and DnaE are required for theta replication of the Bacillus subtilis plasmid pBS72.</title>
        <authorList>
            <person name="Titok M."/>
            <person name="Suski C."/>
            <person name="Dalmais B."/>
            <person name="Ehrlich S.D."/>
            <person name="Janniere L."/>
        </authorList>
    </citation>
    <scope>NUCLEOTIDE SEQUENCE</scope>
    <source>
        <strain evidence="1">72</strain>
        <plasmid evidence="1">pBS72</plasmid>
    </source>
</reference>
<keyword evidence="1" id="KW-0614">Plasmid</keyword>
<accession>A0A1J0AKZ1</accession>
<protein>
    <submittedName>
        <fullName evidence="1">Uncharacterized protein</fullName>
    </submittedName>
</protein>
<gene>
    <name evidence="1" type="ORF">pBS72_1400</name>
</gene>
<evidence type="ECO:0000313" key="1">
    <source>
        <dbReference type="EMBL" id="APB62409.1"/>
    </source>
</evidence>
<proteinExistence type="predicted"/>
<organism evidence="1">
    <name type="scientific">Bacillus subtilis</name>
    <dbReference type="NCBI Taxonomy" id="1423"/>
    <lineage>
        <taxon>Bacteria</taxon>
        <taxon>Bacillati</taxon>
        <taxon>Bacillota</taxon>
        <taxon>Bacilli</taxon>
        <taxon>Bacillales</taxon>
        <taxon>Bacillaceae</taxon>
        <taxon>Bacillus</taxon>
    </lineage>
</organism>
<geneLocation type="plasmid" evidence="1">
    <name>pBS72</name>
</geneLocation>
<dbReference type="AlphaFoldDB" id="A0A1J0AKZ1"/>
<name>A0A1J0AKZ1_BACIU</name>
<reference evidence="1" key="1">
    <citation type="journal article" date="2002" name="Mikrobiologiia">
        <title>Soil strain of Bacillus subtilis harboring a large plasmid that mediates high-frequency conjugal mobilization.</title>
        <authorList>
            <person name="Lotareva O.V."/>
            <person name="Poluektova E.U."/>
            <person name="Titok M.A."/>
            <person name="Prozorov A.A."/>
        </authorList>
    </citation>
    <scope>NUCLEOTIDE SEQUENCE</scope>
    <source>
        <strain evidence="1">72</strain>
        <plasmid evidence="1">pBS72</plasmid>
    </source>
</reference>
<dbReference type="EMBL" id="KX711616">
    <property type="protein sequence ID" value="APB62409.1"/>
    <property type="molecule type" value="Genomic_DNA"/>
</dbReference>
<reference evidence="1" key="5">
    <citation type="submission" date="2016-08" db="EMBL/GenBank/DDBJ databases">
        <authorList>
            <person name="Satsunkevich N.E."/>
            <person name="Valentovich L.N."/>
            <person name="Kolomiets E.I."/>
            <person name="Titok M.A."/>
        </authorList>
    </citation>
    <scope>NUCLEOTIDE SEQUENCE</scope>
    <source>
        <strain evidence="1">72</strain>
        <plasmid evidence="1">pBS72</plasmid>
    </source>
</reference>